<sequence>MSELYQTLLQDPDATSVDNGELALRIADANEFDINREASSLDDDQRGRAMAAIADRTRGGGTLHTLQTGALLTMFDHLTTDKTRAELYADMEDETGISRTQLFRTLAMFRVYGRNLLHDRETASRCTCEGLKLLAGKDVAEAARTEALEFARAGNFLTIKVAKNLIRKHARRHSGQGGEITEKPTSAGAATSAAASVLWQHRESQLQVVVRRQSQSVVVDNETIVLALEAALAAYKRVAVEQQTAPQVA</sequence>
<evidence type="ECO:0000313" key="2">
    <source>
        <dbReference type="Proteomes" id="UP000011996"/>
    </source>
</evidence>
<dbReference type="AlphaFoldDB" id="M5RXX1"/>
<name>M5RXX1_9BACT</name>
<accession>M5RXX1</accession>
<proteinExistence type="predicted"/>
<evidence type="ECO:0000313" key="1">
    <source>
        <dbReference type="EMBL" id="EMI24056.1"/>
    </source>
</evidence>
<dbReference type="RefSeq" id="WP_008671328.1">
    <property type="nucleotide sequence ID" value="NZ_ANOF01000172.1"/>
</dbReference>
<dbReference type="PATRIC" id="fig|1263868.3.peg.5837"/>
<protein>
    <submittedName>
        <fullName evidence="1">Uncharacterized protein</fullName>
    </submittedName>
</protein>
<reference evidence="1 2" key="1">
    <citation type="journal article" date="2013" name="Mar. Genomics">
        <title>Expression of sulfatases in Rhodopirellula baltica and the diversity of sulfatases in the genus Rhodopirellula.</title>
        <authorList>
            <person name="Wegner C.E."/>
            <person name="Richter-Heitmann T."/>
            <person name="Klindworth A."/>
            <person name="Klockow C."/>
            <person name="Richter M."/>
            <person name="Achstetter T."/>
            <person name="Glockner F.O."/>
            <person name="Harder J."/>
        </authorList>
    </citation>
    <scope>NUCLEOTIDE SEQUENCE [LARGE SCALE GENOMIC DNA]</scope>
    <source>
        <strain evidence="1 2">SH398</strain>
    </source>
</reference>
<dbReference type="STRING" id="1263868.RESH_05378"/>
<organism evidence="1 2">
    <name type="scientific">Rhodopirellula europaea SH398</name>
    <dbReference type="NCBI Taxonomy" id="1263868"/>
    <lineage>
        <taxon>Bacteria</taxon>
        <taxon>Pseudomonadati</taxon>
        <taxon>Planctomycetota</taxon>
        <taxon>Planctomycetia</taxon>
        <taxon>Pirellulales</taxon>
        <taxon>Pirellulaceae</taxon>
        <taxon>Rhodopirellula</taxon>
    </lineage>
</organism>
<dbReference type="EMBL" id="ANOF01000172">
    <property type="protein sequence ID" value="EMI24056.1"/>
    <property type="molecule type" value="Genomic_DNA"/>
</dbReference>
<dbReference type="Proteomes" id="UP000011996">
    <property type="component" value="Unassembled WGS sequence"/>
</dbReference>
<comment type="caution">
    <text evidence="1">The sequence shown here is derived from an EMBL/GenBank/DDBJ whole genome shotgun (WGS) entry which is preliminary data.</text>
</comment>
<dbReference type="OrthoDB" id="283449at2"/>
<gene>
    <name evidence="1" type="ORF">RESH_05378</name>
</gene>